<dbReference type="OrthoDB" id="5098170at2759"/>
<dbReference type="GeneID" id="41973783"/>
<accession>A0A507B0E0</accession>
<feature type="chain" id="PRO_5021449372" evidence="1">
    <location>
        <begin position="18"/>
        <end position="176"/>
    </location>
</feature>
<proteinExistence type="predicted"/>
<comment type="caution">
    <text evidence="2">The sequence shown here is derived from an EMBL/GenBank/DDBJ whole genome shotgun (WGS) entry which is preliminary data.</text>
</comment>
<organism evidence="2 3">
    <name type="scientific">Thyridium curvatum</name>
    <dbReference type="NCBI Taxonomy" id="1093900"/>
    <lineage>
        <taxon>Eukaryota</taxon>
        <taxon>Fungi</taxon>
        <taxon>Dikarya</taxon>
        <taxon>Ascomycota</taxon>
        <taxon>Pezizomycotina</taxon>
        <taxon>Sordariomycetes</taxon>
        <taxon>Sordariomycetidae</taxon>
        <taxon>Thyridiales</taxon>
        <taxon>Thyridiaceae</taxon>
        <taxon>Thyridium</taxon>
    </lineage>
</organism>
<protein>
    <submittedName>
        <fullName evidence="2">Uncharacterized protein</fullName>
    </submittedName>
</protein>
<name>A0A507B0E0_9PEZI</name>
<gene>
    <name evidence="2" type="ORF">E0L32_006336</name>
</gene>
<dbReference type="RefSeq" id="XP_030995074.1">
    <property type="nucleotide sequence ID" value="XM_031140958.1"/>
</dbReference>
<evidence type="ECO:0000313" key="2">
    <source>
        <dbReference type="EMBL" id="TPX13363.1"/>
    </source>
</evidence>
<sequence>MKASVSILISLVSVALSAVGPRDPQTTSCISTLVLDPITVTRCDVGTSTYAPPPTPPAVKVYTTAFQQFCPTGLEYKTYTITCGSHDCHGKSGEIPPGFTASPSTCYVCGPEPITAIITYPVPTGPAPTPGPGQNKSECVDCVPPAPTFVVASAAKLSSLGLGGIAVFYLLAGVLA</sequence>
<dbReference type="STRING" id="1093900.A0A507B0E0"/>
<keyword evidence="3" id="KW-1185">Reference proteome</keyword>
<reference evidence="2 3" key="1">
    <citation type="submission" date="2019-06" db="EMBL/GenBank/DDBJ databases">
        <title>Draft genome sequence of the filamentous fungus Phialemoniopsis curvata isolated from diesel fuel.</title>
        <authorList>
            <person name="Varaljay V.A."/>
            <person name="Lyon W.J."/>
            <person name="Crouch A.L."/>
            <person name="Drake C.E."/>
            <person name="Hollomon J.M."/>
            <person name="Nadeau L.J."/>
            <person name="Nunn H.S."/>
            <person name="Stevenson B.S."/>
            <person name="Bojanowski C.L."/>
            <person name="Crookes-Goodson W.J."/>
        </authorList>
    </citation>
    <scope>NUCLEOTIDE SEQUENCE [LARGE SCALE GENOMIC DNA]</scope>
    <source>
        <strain evidence="2 3">D216</strain>
    </source>
</reference>
<evidence type="ECO:0000313" key="3">
    <source>
        <dbReference type="Proteomes" id="UP000319257"/>
    </source>
</evidence>
<feature type="signal peptide" evidence="1">
    <location>
        <begin position="1"/>
        <end position="17"/>
    </location>
</feature>
<keyword evidence="1" id="KW-0732">Signal</keyword>
<dbReference type="AlphaFoldDB" id="A0A507B0E0"/>
<dbReference type="EMBL" id="SKBQ01000035">
    <property type="protein sequence ID" value="TPX13363.1"/>
    <property type="molecule type" value="Genomic_DNA"/>
</dbReference>
<dbReference type="Proteomes" id="UP000319257">
    <property type="component" value="Unassembled WGS sequence"/>
</dbReference>
<dbReference type="InParanoid" id="A0A507B0E0"/>
<evidence type="ECO:0000256" key="1">
    <source>
        <dbReference type="SAM" id="SignalP"/>
    </source>
</evidence>